<feature type="compositionally biased region" description="Polar residues" evidence="1">
    <location>
        <begin position="32"/>
        <end position="41"/>
    </location>
</feature>
<name>U4LAR5_PYROM</name>
<dbReference type="PANTHER" id="PTHR36459">
    <property type="entry name" value="ORF"/>
    <property type="match status" value="1"/>
</dbReference>
<keyword evidence="2" id="KW-0472">Membrane</keyword>
<feature type="transmembrane region" description="Helical" evidence="2">
    <location>
        <begin position="136"/>
        <end position="158"/>
    </location>
</feature>
<dbReference type="GO" id="GO:0006629">
    <property type="term" value="P:lipid metabolic process"/>
    <property type="evidence" value="ECO:0007669"/>
    <property type="project" value="InterPro"/>
</dbReference>
<feature type="region of interest" description="Disordered" evidence="1">
    <location>
        <begin position="30"/>
        <end position="74"/>
    </location>
</feature>
<dbReference type="InterPro" id="IPR005804">
    <property type="entry name" value="FA_desaturase_dom"/>
</dbReference>
<reference evidence="4 5" key="1">
    <citation type="journal article" date="2013" name="PLoS Genet.">
        <title>The genome and development-dependent transcriptomes of Pyronema confluens: a window into fungal evolution.</title>
        <authorList>
            <person name="Traeger S."/>
            <person name="Altegoer F."/>
            <person name="Freitag M."/>
            <person name="Gabaldon T."/>
            <person name="Kempken F."/>
            <person name="Kumar A."/>
            <person name="Marcet-Houben M."/>
            <person name="Poggeler S."/>
            <person name="Stajich J.E."/>
            <person name="Nowrousian M."/>
        </authorList>
    </citation>
    <scope>NUCLEOTIDE SEQUENCE [LARGE SCALE GENOMIC DNA]</scope>
    <source>
        <strain evidence="5">CBS 100304</strain>
        <tissue evidence="4">Vegetative mycelium</tissue>
    </source>
</reference>
<feature type="domain" description="Fatty acid desaturase" evidence="3">
    <location>
        <begin position="162"/>
        <end position="378"/>
    </location>
</feature>
<evidence type="ECO:0000313" key="5">
    <source>
        <dbReference type="Proteomes" id="UP000018144"/>
    </source>
</evidence>
<gene>
    <name evidence="4" type="ORF">PCON_10522</name>
</gene>
<dbReference type="OMA" id="MTGNWGQ"/>
<dbReference type="eggNOG" id="ENOG502QRKN">
    <property type="taxonomic scope" value="Eukaryota"/>
</dbReference>
<dbReference type="AlphaFoldDB" id="U4LAR5"/>
<evidence type="ECO:0000256" key="2">
    <source>
        <dbReference type="SAM" id="Phobius"/>
    </source>
</evidence>
<dbReference type="Pfam" id="PF00487">
    <property type="entry name" value="FA_desaturase"/>
    <property type="match status" value="1"/>
</dbReference>
<evidence type="ECO:0000313" key="4">
    <source>
        <dbReference type="EMBL" id="CCX10928.1"/>
    </source>
</evidence>
<keyword evidence="5" id="KW-1185">Reference proteome</keyword>
<dbReference type="EMBL" id="HF935578">
    <property type="protein sequence ID" value="CCX10928.1"/>
    <property type="molecule type" value="Genomic_DNA"/>
</dbReference>
<evidence type="ECO:0000259" key="3">
    <source>
        <dbReference type="Pfam" id="PF00487"/>
    </source>
</evidence>
<dbReference type="PANTHER" id="PTHR36459:SF1">
    <property type="entry name" value="FATTY ACID DESATURASE DOMAIN-CONTAINING PROTEIN-RELATED"/>
    <property type="match status" value="1"/>
</dbReference>
<dbReference type="STRING" id="1076935.U4LAR5"/>
<dbReference type="OrthoDB" id="1470350at2759"/>
<dbReference type="Proteomes" id="UP000018144">
    <property type="component" value="Unassembled WGS sequence"/>
</dbReference>
<keyword evidence="2" id="KW-1133">Transmembrane helix</keyword>
<evidence type="ECO:0000256" key="1">
    <source>
        <dbReference type="SAM" id="MobiDB-lite"/>
    </source>
</evidence>
<sequence length="456" mass="52297">MGLETLLNPQLQRPDVIVLKNLIRDANAPAVTKTNGTSNGNGHAAKPVNGKANGAANYTTNTTPGKSTTSGPGFEAEDEETIKVLTDINNPKLETFEPSIFSSFDVDLKSSNPLIRFLVKPYFNWARTVVRRETDVVFLTHILIYCFINAPSALWLFYSFSWPHAIAHGLFTAISAGPFTLMLHNHIHNNGVLKPAYGWFDQSFPYVLEPLMGHSWDSYYYHHVKHHHIEGNGPGDLSSTVRYQRDNALHFLHYLFRFMLLVWIELPIYFIKKGRYGMAARVFVSESTTYTIYFLLAKWRFLPTLWVFLIPIFVMRTAMMVGNWGQHAFVDEVEPDSDFRSSITLIDVTSNRHCFNDGYHTSHHLNPLRHWRDHPVALIKAKKQYADGRALTFADIDYFMITLMLCTKNYGYLADHLVPMGEQIGMTREQKMAMLKTKTKAFTEEELRRKFKGMSK</sequence>
<feature type="transmembrane region" description="Helical" evidence="2">
    <location>
        <begin position="164"/>
        <end position="184"/>
    </location>
</feature>
<organism evidence="4 5">
    <name type="scientific">Pyronema omphalodes (strain CBS 100304)</name>
    <name type="common">Pyronema confluens</name>
    <dbReference type="NCBI Taxonomy" id="1076935"/>
    <lineage>
        <taxon>Eukaryota</taxon>
        <taxon>Fungi</taxon>
        <taxon>Dikarya</taxon>
        <taxon>Ascomycota</taxon>
        <taxon>Pezizomycotina</taxon>
        <taxon>Pezizomycetes</taxon>
        <taxon>Pezizales</taxon>
        <taxon>Pyronemataceae</taxon>
        <taxon>Pyronema</taxon>
    </lineage>
</organism>
<keyword evidence="2" id="KW-0812">Transmembrane</keyword>
<proteinExistence type="predicted"/>
<accession>U4LAR5</accession>
<feature type="transmembrane region" description="Helical" evidence="2">
    <location>
        <begin position="291"/>
        <end position="314"/>
    </location>
</feature>
<feature type="compositionally biased region" description="Low complexity" evidence="1">
    <location>
        <begin position="49"/>
        <end position="73"/>
    </location>
</feature>
<feature type="transmembrane region" description="Helical" evidence="2">
    <location>
        <begin position="251"/>
        <end position="271"/>
    </location>
</feature>
<protein>
    <recommendedName>
        <fullName evidence="3">Fatty acid desaturase domain-containing protein</fullName>
    </recommendedName>
</protein>